<proteinExistence type="predicted"/>
<accession>A0A9D9EUU7</accession>
<dbReference type="EMBL" id="JADIMI010000050">
    <property type="protein sequence ID" value="MBO8452240.1"/>
    <property type="molecule type" value="Genomic_DNA"/>
</dbReference>
<feature type="binding site" evidence="1">
    <location>
        <position position="93"/>
    </location>
    <ligand>
        <name>Zn(2+)</name>
        <dbReference type="ChEBI" id="CHEBI:29105"/>
    </ligand>
</feature>
<dbReference type="Pfam" id="PF01475">
    <property type="entry name" value="FUR"/>
    <property type="match status" value="1"/>
</dbReference>
<gene>
    <name evidence="2" type="ORF">IAC06_05085</name>
</gene>
<name>A0A9D9EUU7_9BACT</name>
<dbReference type="PANTHER" id="PTHR33202">
    <property type="entry name" value="ZINC UPTAKE REGULATION PROTEIN"/>
    <property type="match status" value="1"/>
</dbReference>
<reference evidence="2" key="2">
    <citation type="journal article" date="2021" name="PeerJ">
        <title>Extensive microbial diversity within the chicken gut microbiome revealed by metagenomics and culture.</title>
        <authorList>
            <person name="Gilroy R."/>
            <person name="Ravi A."/>
            <person name="Getino M."/>
            <person name="Pursley I."/>
            <person name="Horton D.L."/>
            <person name="Alikhan N.F."/>
            <person name="Baker D."/>
            <person name="Gharbi K."/>
            <person name="Hall N."/>
            <person name="Watson M."/>
            <person name="Adriaenssens E.M."/>
            <person name="Foster-Nyarko E."/>
            <person name="Jarju S."/>
            <person name="Secka A."/>
            <person name="Antonio M."/>
            <person name="Oren A."/>
            <person name="Chaudhuri R.R."/>
            <person name="La Ragione R."/>
            <person name="Hildebrand F."/>
            <person name="Pallen M.J."/>
        </authorList>
    </citation>
    <scope>NUCLEOTIDE SEQUENCE</scope>
    <source>
        <strain evidence="2">B1-20833</strain>
    </source>
</reference>
<dbReference type="Gene3D" id="1.10.10.10">
    <property type="entry name" value="Winged helix-like DNA-binding domain superfamily/Winged helix DNA-binding domain"/>
    <property type="match status" value="1"/>
</dbReference>
<protein>
    <submittedName>
        <fullName evidence="2">Transcriptional repressor</fullName>
    </submittedName>
</protein>
<evidence type="ECO:0000256" key="1">
    <source>
        <dbReference type="PIRSR" id="PIRSR602481-1"/>
    </source>
</evidence>
<feature type="binding site" evidence="1">
    <location>
        <position position="132"/>
    </location>
    <ligand>
        <name>Zn(2+)</name>
        <dbReference type="ChEBI" id="CHEBI:29105"/>
    </ligand>
</feature>
<dbReference type="AlphaFoldDB" id="A0A9D9EUU7"/>
<dbReference type="GO" id="GO:0008270">
    <property type="term" value="F:zinc ion binding"/>
    <property type="evidence" value="ECO:0007669"/>
    <property type="project" value="TreeGrafter"/>
</dbReference>
<feature type="binding site" evidence="1">
    <location>
        <position position="129"/>
    </location>
    <ligand>
        <name>Zn(2+)</name>
        <dbReference type="ChEBI" id="CHEBI:29105"/>
    </ligand>
</feature>
<feature type="binding site" evidence="1">
    <location>
        <position position="96"/>
    </location>
    <ligand>
        <name>Zn(2+)</name>
        <dbReference type="ChEBI" id="CHEBI:29105"/>
    </ligand>
</feature>
<keyword evidence="1" id="KW-0479">Metal-binding</keyword>
<dbReference type="Proteomes" id="UP000823661">
    <property type="component" value="Unassembled WGS sequence"/>
</dbReference>
<dbReference type="InterPro" id="IPR036388">
    <property type="entry name" value="WH-like_DNA-bd_sf"/>
</dbReference>
<dbReference type="InterPro" id="IPR002481">
    <property type="entry name" value="FUR"/>
</dbReference>
<comment type="cofactor">
    <cofactor evidence="1">
        <name>Zn(2+)</name>
        <dbReference type="ChEBI" id="CHEBI:29105"/>
    </cofactor>
    <text evidence="1">Binds 1 zinc ion per subunit.</text>
</comment>
<dbReference type="SUPFAM" id="SSF46785">
    <property type="entry name" value="Winged helix' DNA-binding domain"/>
    <property type="match status" value="1"/>
</dbReference>
<evidence type="ECO:0000313" key="2">
    <source>
        <dbReference type="EMBL" id="MBO8452240.1"/>
    </source>
</evidence>
<dbReference type="GO" id="GO:1900376">
    <property type="term" value="P:regulation of secondary metabolite biosynthetic process"/>
    <property type="evidence" value="ECO:0007669"/>
    <property type="project" value="TreeGrafter"/>
</dbReference>
<evidence type="ECO:0000313" key="3">
    <source>
        <dbReference type="Proteomes" id="UP000823661"/>
    </source>
</evidence>
<sequence length="141" mass="15744">MNEKCIELLESHGIKPTANRILVLGAMLQANHSLSLSDLETSLETVDKSSIFRTLNLFRQQQLVHSFEDGSGSEKYEIIGLGDEADMHTHFYCEVCHETYCLKMINVPSVDLPDGFEVRSVNYTIKGICDRCSGKKDSGSI</sequence>
<comment type="caution">
    <text evidence="2">The sequence shown here is derived from an EMBL/GenBank/DDBJ whole genome shotgun (WGS) entry which is preliminary data.</text>
</comment>
<dbReference type="GO" id="GO:0003700">
    <property type="term" value="F:DNA-binding transcription factor activity"/>
    <property type="evidence" value="ECO:0007669"/>
    <property type="project" value="InterPro"/>
</dbReference>
<organism evidence="2 3">
    <name type="scientific">Candidatus Cryptobacteroides intestinavium</name>
    <dbReference type="NCBI Taxonomy" id="2840766"/>
    <lineage>
        <taxon>Bacteria</taxon>
        <taxon>Pseudomonadati</taxon>
        <taxon>Bacteroidota</taxon>
        <taxon>Bacteroidia</taxon>
        <taxon>Bacteroidales</taxon>
        <taxon>Candidatus Cryptobacteroides</taxon>
    </lineage>
</organism>
<dbReference type="GO" id="GO:0000976">
    <property type="term" value="F:transcription cis-regulatory region binding"/>
    <property type="evidence" value="ECO:0007669"/>
    <property type="project" value="TreeGrafter"/>
</dbReference>
<keyword evidence="1" id="KW-0862">Zinc</keyword>
<dbReference type="PANTHER" id="PTHR33202:SF22">
    <property type="entry name" value="HYDROGEN PEROXIDE SENSITIVE REPRESSOR"/>
    <property type="match status" value="1"/>
</dbReference>
<reference evidence="2" key="1">
    <citation type="submission" date="2020-10" db="EMBL/GenBank/DDBJ databases">
        <authorList>
            <person name="Gilroy R."/>
        </authorList>
    </citation>
    <scope>NUCLEOTIDE SEQUENCE</scope>
    <source>
        <strain evidence="2">B1-20833</strain>
    </source>
</reference>
<dbReference type="GO" id="GO:0045892">
    <property type="term" value="P:negative regulation of DNA-templated transcription"/>
    <property type="evidence" value="ECO:0007669"/>
    <property type="project" value="TreeGrafter"/>
</dbReference>
<dbReference type="InterPro" id="IPR036390">
    <property type="entry name" value="WH_DNA-bd_sf"/>
</dbReference>